<gene>
    <name evidence="1" type="ORF">I308_101278</name>
</gene>
<dbReference type="EMBL" id="ATAM02000002">
    <property type="protein sequence ID" value="KAL0253900.1"/>
    <property type="molecule type" value="Genomic_DNA"/>
</dbReference>
<sequence>MLSTSSSSSQYILIATRELRFTERETTKSIYTQIYDAPSTFCFIDFFTRPSGTDYNVFQLLYDGFFWIALEYRVQPLLLRHC</sequence>
<comment type="caution">
    <text evidence="1">The sequence shown here is derived from an EMBL/GenBank/DDBJ whole genome shotgun (WGS) entry which is preliminary data.</text>
</comment>
<dbReference type="Proteomes" id="UP000054399">
    <property type="component" value="Unassembled WGS sequence"/>
</dbReference>
<protein>
    <submittedName>
        <fullName evidence="1">Uncharacterized protein</fullName>
    </submittedName>
</protein>
<accession>A0ABR3BZT3</accession>
<dbReference type="RefSeq" id="XP_066616121.1">
    <property type="nucleotide sequence ID" value="XM_066755835.1"/>
</dbReference>
<reference evidence="1" key="2">
    <citation type="submission" date="2024-01" db="EMBL/GenBank/DDBJ databases">
        <title>Comparative genomics of Cryptococcus and Kwoniella reveals pathogenesis evolution and contrasting modes of karyotype evolution via chromosome fusion or intercentromeric recombination.</title>
        <authorList>
            <person name="Coelho M.A."/>
            <person name="David-Palma M."/>
            <person name="Shea T."/>
            <person name="Bowers K."/>
            <person name="Mcginley-Smith S."/>
            <person name="Mohammad A.W."/>
            <person name="Gnirke A."/>
            <person name="Yurkov A.M."/>
            <person name="Nowrousian M."/>
            <person name="Sun S."/>
            <person name="Cuomo C.A."/>
            <person name="Heitman J."/>
        </authorList>
    </citation>
    <scope>NUCLEOTIDE SEQUENCE</scope>
    <source>
        <strain evidence="1">IND107</strain>
    </source>
</reference>
<reference evidence="1" key="1">
    <citation type="submission" date="2015-01" db="EMBL/GenBank/DDBJ databases">
        <authorList>
            <consortium name="The Broad Institute Genomics Platform"/>
            <person name="Cuomo C."/>
            <person name="Litvintseva A."/>
            <person name="Chen Y."/>
            <person name="Heitman J."/>
            <person name="Sun S."/>
            <person name="Springer D."/>
            <person name="Dromer F."/>
            <person name="Young S."/>
            <person name="Zeng Q."/>
            <person name="Gargeya S."/>
            <person name="Abouelleil A."/>
            <person name="Alvarado L."/>
            <person name="Chapman S.B."/>
            <person name="Gainer-Dewar J."/>
            <person name="Goldberg J."/>
            <person name="Griggs A."/>
            <person name="Gujja S."/>
            <person name="Hansen M."/>
            <person name="Howarth C."/>
            <person name="Imamovic A."/>
            <person name="Larimer J."/>
            <person name="Murphy C."/>
            <person name="Naylor J."/>
            <person name="Pearson M."/>
            <person name="Priest M."/>
            <person name="Roberts A."/>
            <person name="Saif S."/>
            <person name="Shea T."/>
            <person name="Sykes S."/>
            <person name="Wortman J."/>
            <person name="Nusbaum C."/>
            <person name="Birren B."/>
        </authorList>
    </citation>
    <scope>NUCLEOTIDE SEQUENCE</scope>
    <source>
        <strain evidence="1">IND107</strain>
    </source>
</reference>
<evidence type="ECO:0000313" key="1">
    <source>
        <dbReference type="EMBL" id="KAL0253900.1"/>
    </source>
</evidence>
<organism evidence="1 2">
    <name type="scientific">Cryptococcus tetragattii IND107</name>
    <dbReference type="NCBI Taxonomy" id="1296105"/>
    <lineage>
        <taxon>Eukaryota</taxon>
        <taxon>Fungi</taxon>
        <taxon>Dikarya</taxon>
        <taxon>Basidiomycota</taxon>
        <taxon>Agaricomycotina</taxon>
        <taxon>Tremellomycetes</taxon>
        <taxon>Tremellales</taxon>
        <taxon>Cryptococcaceae</taxon>
        <taxon>Cryptococcus</taxon>
        <taxon>Cryptococcus gattii species complex</taxon>
    </lineage>
</organism>
<evidence type="ECO:0000313" key="2">
    <source>
        <dbReference type="Proteomes" id="UP000054399"/>
    </source>
</evidence>
<keyword evidence="2" id="KW-1185">Reference proteome</keyword>
<dbReference type="GeneID" id="91988136"/>
<proteinExistence type="predicted"/>
<name>A0ABR3BZT3_9TREE</name>